<dbReference type="Pfam" id="PF02566">
    <property type="entry name" value="OsmC"/>
    <property type="match status" value="1"/>
</dbReference>
<comment type="caution">
    <text evidence="2">The sequence shown here is derived from an EMBL/GenBank/DDBJ whole genome shotgun (WGS) entry which is preliminary data.</text>
</comment>
<dbReference type="InterPro" id="IPR015946">
    <property type="entry name" value="KH_dom-like_a/b"/>
</dbReference>
<dbReference type="AlphaFoldDB" id="A0A0J5M1J0"/>
<dbReference type="PANTHER" id="PTHR42830">
    <property type="entry name" value="OSMOTICALLY INDUCIBLE FAMILY PROTEIN"/>
    <property type="match status" value="1"/>
</dbReference>
<name>A0A0J5M1J0_PLUGE</name>
<dbReference type="InterPro" id="IPR003718">
    <property type="entry name" value="OsmC/Ohr_fam"/>
</dbReference>
<dbReference type="Gene3D" id="3.30.300.20">
    <property type="match status" value="1"/>
</dbReference>
<keyword evidence="3" id="KW-1185">Reference proteome</keyword>
<dbReference type="EMBL" id="LDZF01000003">
    <property type="protein sequence ID" value="KMK15822.1"/>
    <property type="molecule type" value="Genomic_DNA"/>
</dbReference>
<dbReference type="InterPro" id="IPR052707">
    <property type="entry name" value="OsmC_Ohr_Peroxiredoxin"/>
</dbReference>
<reference evidence="1" key="2">
    <citation type="submission" date="2024-02" db="EMBL/GenBank/DDBJ databases">
        <authorList>
            <consortium name="Clinical and Environmental Microbiology Branch: Whole genome sequencing antimicrobial resistance pathogens in the healthcare setting"/>
        </authorList>
    </citation>
    <scope>NUCLEOTIDE SEQUENCE</scope>
    <source>
        <strain evidence="1">2021DK-00143</strain>
    </source>
</reference>
<dbReference type="RefSeq" id="WP_048278263.1">
    <property type="nucleotide sequence ID" value="NZ_LDZF01000003.1"/>
</dbReference>
<dbReference type="PATRIC" id="fig|61647.15.peg.3179"/>
<evidence type="ECO:0000313" key="3">
    <source>
        <dbReference type="Proteomes" id="UP000036196"/>
    </source>
</evidence>
<organism evidence="2 3">
    <name type="scientific">Pluralibacter gergoviae</name>
    <name type="common">Enterobacter gergoviae</name>
    <dbReference type="NCBI Taxonomy" id="61647"/>
    <lineage>
        <taxon>Bacteria</taxon>
        <taxon>Pseudomonadati</taxon>
        <taxon>Pseudomonadota</taxon>
        <taxon>Gammaproteobacteria</taxon>
        <taxon>Enterobacterales</taxon>
        <taxon>Enterobacteriaceae</taxon>
        <taxon>Pluralibacter</taxon>
    </lineage>
</organism>
<evidence type="ECO:0000313" key="1">
    <source>
        <dbReference type="EMBL" id="EML1473003.1"/>
    </source>
</evidence>
<reference evidence="2 3" key="1">
    <citation type="submission" date="2015-05" db="EMBL/GenBank/DDBJ databases">
        <title>Genome sequences of Pluralibacter gergoviae.</title>
        <authorList>
            <person name="Greninger A.L."/>
            <person name="Miller S."/>
        </authorList>
    </citation>
    <scope>NUCLEOTIDE SEQUENCE [LARGE SCALE GENOMIC DNA]</scope>
    <source>
        <strain evidence="2 3">JS81F13</strain>
    </source>
</reference>
<gene>
    <name evidence="2" type="ORF">ABW06_04225</name>
    <name evidence="1" type="ORF">QEG54_003788</name>
</gene>
<sequence length="158" mass="17561">MPHREHHYQVNIEWTGNTGSGTESYKTYRRDFTVSAENKPDIPGSSDPAFLGDAARWNPEDLLLASASACHKLWYLHLCAEAGISVCSYVDRANGTMVEGIKGRFTGITLKPVITLRPSDDLELAEELHHRAHKLCFIANSLNFPVTCEPVITHALID</sequence>
<dbReference type="PANTHER" id="PTHR42830:SF2">
    <property type="entry name" value="OSMC_OHR FAMILY PROTEIN"/>
    <property type="match status" value="1"/>
</dbReference>
<dbReference type="SUPFAM" id="SSF82784">
    <property type="entry name" value="OsmC-like"/>
    <property type="match status" value="1"/>
</dbReference>
<accession>A0A0J5M1J0</accession>
<dbReference type="InterPro" id="IPR036102">
    <property type="entry name" value="OsmC/Ohrsf"/>
</dbReference>
<dbReference type="EMBL" id="ABLOKC030000023">
    <property type="protein sequence ID" value="EML1473003.1"/>
    <property type="molecule type" value="Genomic_DNA"/>
</dbReference>
<evidence type="ECO:0000313" key="2">
    <source>
        <dbReference type="EMBL" id="KMK15822.1"/>
    </source>
</evidence>
<dbReference type="Proteomes" id="UP000036196">
    <property type="component" value="Unassembled WGS sequence"/>
</dbReference>
<proteinExistence type="predicted"/>
<protein>
    <submittedName>
        <fullName evidence="1">OsmC family protein</fullName>
    </submittedName>
    <submittedName>
        <fullName evidence="2">Peroxiredoxin</fullName>
    </submittedName>
</protein>